<sequence length="241" mass="27980">MMAAFALSQVTRESGGRQAVVAASLEDETTKAVYIKNETTISLENETTTSISLEDETTKAVSLEDETTEFLPPQIDEPSPRLPEELLPTKEPSQPDAGPFRLRLYWEKGYRWQNNREEKWYCTECDDCNQGDSIYMEWCGSTKRQQFLRVGKTIRLARNESLCWTVTGHSESKPIRLFDCEEYNADQIFEGFKNEDRFELHPKEDSSRCVSILHHVKSYERIYPEKCNLAQDDNSSYWITF</sequence>
<reference evidence="3 4" key="1">
    <citation type="submission" date="2024-10" db="EMBL/GenBank/DDBJ databases">
        <title>Updated reference genomes for cyclostephanoid diatoms.</title>
        <authorList>
            <person name="Roberts W.R."/>
            <person name="Alverson A.J."/>
        </authorList>
    </citation>
    <scope>NUCLEOTIDE SEQUENCE [LARGE SCALE GENOMIC DNA]</scope>
    <source>
        <strain evidence="3 4">AJA276-08</strain>
    </source>
</reference>
<comment type="caution">
    <text evidence="3">The sequence shown here is derived from an EMBL/GenBank/DDBJ whole genome shotgun (WGS) entry which is preliminary data.</text>
</comment>
<evidence type="ECO:0000313" key="4">
    <source>
        <dbReference type="Proteomes" id="UP001530315"/>
    </source>
</evidence>
<feature type="region of interest" description="Disordered" evidence="1">
    <location>
        <begin position="65"/>
        <end position="98"/>
    </location>
</feature>
<dbReference type="SUPFAM" id="SSF50370">
    <property type="entry name" value="Ricin B-like lectins"/>
    <property type="match status" value="1"/>
</dbReference>
<dbReference type="InterPro" id="IPR035992">
    <property type="entry name" value="Ricin_B-like_lectins"/>
</dbReference>
<feature type="compositionally biased region" description="Basic and acidic residues" evidence="1">
    <location>
        <begin position="78"/>
        <end position="88"/>
    </location>
</feature>
<gene>
    <name evidence="3" type="ORF">ACHAW5_006523</name>
</gene>
<dbReference type="InterPro" id="IPR000772">
    <property type="entry name" value="Ricin_B_lectin"/>
</dbReference>
<protein>
    <recommendedName>
        <fullName evidence="2">Ricin B lectin domain-containing protein</fullName>
    </recommendedName>
</protein>
<feature type="domain" description="Ricin B lectin" evidence="2">
    <location>
        <begin position="120"/>
        <end position="227"/>
    </location>
</feature>
<dbReference type="PROSITE" id="PS50231">
    <property type="entry name" value="RICIN_B_LECTIN"/>
    <property type="match status" value="1"/>
</dbReference>
<accession>A0ABD3N966</accession>
<dbReference type="Proteomes" id="UP001530315">
    <property type="component" value="Unassembled WGS sequence"/>
</dbReference>
<name>A0ABD3N966_9STRA</name>
<dbReference type="EMBL" id="JALLAZ020001573">
    <property type="protein sequence ID" value="KAL3772625.1"/>
    <property type="molecule type" value="Genomic_DNA"/>
</dbReference>
<dbReference type="Gene3D" id="2.80.10.50">
    <property type="match status" value="1"/>
</dbReference>
<dbReference type="Pfam" id="PF00652">
    <property type="entry name" value="Ricin_B_lectin"/>
    <property type="match status" value="1"/>
</dbReference>
<evidence type="ECO:0000313" key="3">
    <source>
        <dbReference type="EMBL" id="KAL3772625.1"/>
    </source>
</evidence>
<keyword evidence="4" id="KW-1185">Reference proteome</keyword>
<organism evidence="3 4">
    <name type="scientific">Stephanodiscus triporus</name>
    <dbReference type="NCBI Taxonomy" id="2934178"/>
    <lineage>
        <taxon>Eukaryota</taxon>
        <taxon>Sar</taxon>
        <taxon>Stramenopiles</taxon>
        <taxon>Ochrophyta</taxon>
        <taxon>Bacillariophyta</taxon>
        <taxon>Coscinodiscophyceae</taxon>
        <taxon>Thalassiosirophycidae</taxon>
        <taxon>Stephanodiscales</taxon>
        <taxon>Stephanodiscaceae</taxon>
        <taxon>Stephanodiscus</taxon>
    </lineage>
</organism>
<dbReference type="AlphaFoldDB" id="A0ABD3N966"/>
<evidence type="ECO:0000256" key="1">
    <source>
        <dbReference type="SAM" id="MobiDB-lite"/>
    </source>
</evidence>
<proteinExistence type="predicted"/>
<evidence type="ECO:0000259" key="2">
    <source>
        <dbReference type="Pfam" id="PF00652"/>
    </source>
</evidence>